<protein>
    <submittedName>
        <fullName evidence="1">ATPase AAA</fullName>
    </submittedName>
</protein>
<accession>A0A021VQ25</accession>
<comment type="caution">
    <text evidence="1">The sequence shown here is derived from an EMBL/GenBank/DDBJ whole genome shotgun (WGS) entry which is preliminary data.</text>
</comment>
<dbReference type="EMBL" id="AXCW01000111">
    <property type="protein sequence ID" value="EYR63251.1"/>
    <property type="molecule type" value="Genomic_DNA"/>
</dbReference>
<dbReference type="PANTHER" id="PTHR37816:SF1">
    <property type="entry name" value="TOXIN"/>
    <property type="match status" value="1"/>
</dbReference>
<proteinExistence type="predicted"/>
<gene>
    <name evidence="1" type="ORF">N866_01910</name>
</gene>
<dbReference type="PANTHER" id="PTHR37816">
    <property type="entry name" value="YALI0E33011P"/>
    <property type="match status" value="1"/>
</dbReference>
<dbReference type="OrthoDB" id="3199600at2"/>
<organism evidence="1 2">
    <name type="scientific">Actinotalea ferrariae CF5-4</name>
    <dbReference type="NCBI Taxonomy" id="948458"/>
    <lineage>
        <taxon>Bacteria</taxon>
        <taxon>Bacillati</taxon>
        <taxon>Actinomycetota</taxon>
        <taxon>Actinomycetes</taxon>
        <taxon>Micrococcales</taxon>
        <taxon>Cellulomonadaceae</taxon>
        <taxon>Actinotalea</taxon>
    </lineage>
</organism>
<sequence>MPLTGPADPLPHRPLRVVVAGTSGAGKTTLAGRIAAVLTVPHVELDSLFHGPGWTPRPSFVEDVRAFTAGPAWVTEWQYRSVRSRLAERADLMVWMDLPTPVVMRQVVRRSVARRMRRERLWNGNVEPPLRTVLTDPEHVIRWAWSTRHRTAQQVGTVLREHPGLTVVRLGSHVEARHWLQGPLRRALRPPGSPGSGGPSRS</sequence>
<evidence type="ECO:0000313" key="2">
    <source>
        <dbReference type="Proteomes" id="UP000019753"/>
    </source>
</evidence>
<evidence type="ECO:0000313" key="1">
    <source>
        <dbReference type="EMBL" id="EYR63251.1"/>
    </source>
</evidence>
<dbReference type="Gene3D" id="3.40.50.300">
    <property type="entry name" value="P-loop containing nucleotide triphosphate hydrolases"/>
    <property type="match status" value="1"/>
</dbReference>
<dbReference type="InterPro" id="IPR027417">
    <property type="entry name" value="P-loop_NTPase"/>
</dbReference>
<dbReference type="SUPFAM" id="SSF52540">
    <property type="entry name" value="P-loop containing nucleoside triphosphate hydrolases"/>
    <property type="match status" value="1"/>
</dbReference>
<dbReference type="AlphaFoldDB" id="A0A021VQ25"/>
<dbReference type="InterPro" id="IPR052922">
    <property type="entry name" value="Cytidylate_Kinase-2"/>
</dbReference>
<keyword evidence="2" id="KW-1185">Reference proteome</keyword>
<reference evidence="1 2" key="1">
    <citation type="submission" date="2014-01" db="EMBL/GenBank/DDBJ databases">
        <title>Actinotalea ferrariae CF5-4.</title>
        <authorList>
            <person name="Chen F."/>
            <person name="Li Y."/>
            <person name="Wang G."/>
        </authorList>
    </citation>
    <scope>NUCLEOTIDE SEQUENCE [LARGE SCALE GENOMIC DNA]</scope>
    <source>
        <strain evidence="1 2">CF5-4</strain>
    </source>
</reference>
<name>A0A021VQ25_9CELL</name>
<dbReference type="Proteomes" id="UP000019753">
    <property type="component" value="Unassembled WGS sequence"/>
</dbReference>
<dbReference type="RefSeq" id="WP_052022928.1">
    <property type="nucleotide sequence ID" value="NZ_AXCW01000111.1"/>
</dbReference>